<organism evidence="12 13">
    <name type="scientific">Astyanax mexicanus</name>
    <name type="common">Blind cave fish</name>
    <name type="synonym">Astyanax fasciatus mexicanus</name>
    <dbReference type="NCBI Taxonomy" id="7994"/>
    <lineage>
        <taxon>Eukaryota</taxon>
        <taxon>Metazoa</taxon>
        <taxon>Chordata</taxon>
        <taxon>Craniata</taxon>
        <taxon>Vertebrata</taxon>
        <taxon>Euteleostomi</taxon>
        <taxon>Actinopterygii</taxon>
        <taxon>Neopterygii</taxon>
        <taxon>Teleostei</taxon>
        <taxon>Ostariophysi</taxon>
        <taxon>Characiformes</taxon>
        <taxon>Characoidei</taxon>
        <taxon>Acestrorhamphidae</taxon>
        <taxon>Acestrorhamphinae</taxon>
        <taxon>Astyanax</taxon>
    </lineage>
</organism>
<keyword evidence="7" id="KW-0804">Transcription</keyword>
<evidence type="ECO:0000256" key="2">
    <source>
        <dbReference type="ARBA" id="ARBA00022723"/>
    </source>
</evidence>
<evidence type="ECO:0000256" key="1">
    <source>
        <dbReference type="ARBA" id="ARBA00004123"/>
    </source>
</evidence>
<dbReference type="InterPro" id="IPR052035">
    <property type="entry name" value="ZnF_BED_domain_contain"/>
</dbReference>
<dbReference type="GO" id="GO:0046983">
    <property type="term" value="F:protein dimerization activity"/>
    <property type="evidence" value="ECO:0007669"/>
    <property type="project" value="InterPro"/>
</dbReference>
<keyword evidence="13" id="KW-1185">Reference proteome</keyword>
<sequence length="650" mass="72461">MRSFNVSRRSRETILFFRAARSGWGDQLSMAEAGVQAPKNLKADVWLHFGFRSYGGREELDKSKAVCKLCNKELKYCGNTTNLRNHLTRHHPDTQKTAEPTQTPLEKAFAMKLPSSSPRAKKISEALVTFICKDIRPYSVVENVGFRSLINVLEPRYVLPTRKHLSEVAIPNLYRDVKHGVATSLKSTERVALTCDSWVSRAMDSYLTITAHYIDNEWRLMSHVLQTREIETSHTASNLAELLSEAIQEWELANKDPAIVTDNAANMTRAVELTNLLHVGCFAHTLNLASQAALKTPPVARLLGRVRRIASFFHRSTTASHQLKEKQKILGLPAHKLVIDVTTRWNSALEMLQRFLEQQPAISAALLSPEVRRNESDLCTLSELDITVAEDVVKALGPLKAATLVMSEEKSPTLSVIAPLHAQLLAEMNNVTHDSTVIKDLKTAAHTNLKSRYVVLKDKLYVASALDPRFKALPFLTDEARDNTFSKLVTEAAGLEPVEASIQQSDDDGAEHIVPVEQEDNSLDPVEVSDAPTPPKKPKESSALMSLLGPSYTPKDTVSEKTPAVKATEEVNRYREVKPIPLSENPLTWWRLHAGEYPLLARQAKRYLCIPGTSVPSERVFSTAGDIVTAQRSCLTPQHVDQLLFLQKNL</sequence>
<dbReference type="InterPro" id="IPR003656">
    <property type="entry name" value="Znf_BED"/>
</dbReference>
<dbReference type="GO" id="GO:0003677">
    <property type="term" value="F:DNA binding"/>
    <property type="evidence" value="ECO:0007669"/>
    <property type="project" value="UniProtKB-KW"/>
</dbReference>
<comment type="subcellular location">
    <subcellularLocation>
        <location evidence="1">Nucleus</location>
    </subcellularLocation>
</comment>
<dbReference type="InParanoid" id="A0A3B1J7G0"/>
<dbReference type="Proteomes" id="UP000018467">
    <property type="component" value="Unassembled WGS sequence"/>
</dbReference>
<evidence type="ECO:0000256" key="10">
    <source>
        <dbReference type="SAM" id="MobiDB-lite"/>
    </source>
</evidence>
<proteinExistence type="predicted"/>
<accession>A0A3B1J7G0</accession>
<evidence type="ECO:0000256" key="6">
    <source>
        <dbReference type="ARBA" id="ARBA00023125"/>
    </source>
</evidence>
<dbReference type="InterPro" id="IPR036236">
    <property type="entry name" value="Znf_C2H2_sf"/>
</dbReference>
<feature type="domain" description="BED-type" evidence="11">
    <location>
        <begin position="40"/>
        <end position="98"/>
    </location>
</feature>
<dbReference type="AlphaFoldDB" id="A0A3B1J7G0"/>
<dbReference type="Ensembl" id="ENSAMXT00000030725.1">
    <property type="protein sequence ID" value="ENSAMXP00000037259.1"/>
    <property type="gene ID" value="ENSAMXG00000030453.1"/>
</dbReference>
<evidence type="ECO:0000313" key="13">
    <source>
        <dbReference type="Proteomes" id="UP000018467"/>
    </source>
</evidence>
<dbReference type="InterPro" id="IPR012337">
    <property type="entry name" value="RNaseH-like_sf"/>
</dbReference>
<name>A0A3B1J7G0_ASTMX</name>
<dbReference type="GO" id="GO:0008270">
    <property type="term" value="F:zinc ion binding"/>
    <property type="evidence" value="ECO:0007669"/>
    <property type="project" value="UniProtKB-KW"/>
</dbReference>
<keyword evidence="2" id="KW-0479">Metal-binding</keyword>
<evidence type="ECO:0000256" key="7">
    <source>
        <dbReference type="ARBA" id="ARBA00023163"/>
    </source>
</evidence>
<dbReference type="SUPFAM" id="SSF140996">
    <property type="entry name" value="Hermes dimerisation domain"/>
    <property type="match status" value="1"/>
</dbReference>
<dbReference type="SUPFAM" id="SSF53098">
    <property type="entry name" value="Ribonuclease H-like"/>
    <property type="match status" value="1"/>
</dbReference>
<keyword evidence="6" id="KW-0238">DNA-binding</keyword>
<evidence type="ECO:0000256" key="5">
    <source>
        <dbReference type="ARBA" id="ARBA00023015"/>
    </source>
</evidence>
<dbReference type="InterPro" id="IPR008906">
    <property type="entry name" value="HATC_C_dom"/>
</dbReference>
<dbReference type="SMART" id="SM00614">
    <property type="entry name" value="ZnF_BED"/>
    <property type="match status" value="1"/>
</dbReference>
<dbReference type="Gene3D" id="1.10.10.1070">
    <property type="entry name" value="Zinc finger, BED domain-containing"/>
    <property type="match status" value="1"/>
</dbReference>
<evidence type="ECO:0000313" key="12">
    <source>
        <dbReference type="Ensembl" id="ENSAMXP00000037259.1"/>
    </source>
</evidence>
<keyword evidence="3 9" id="KW-0863">Zinc-finger</keyword>
<evidence type="ECO:0000259" key="11">
    <source>
        <dbReference type="PROSITE" id="PS50808"/>
    </source>
</evidence>
<keyword evidence="4" id="KW-0862">Zinc</keyword>
<dbReference type="PROSITE" id="PS50808">
    <property type="entry name" value="ZF_BED"/>
    <property type="match status" value="1"/>
</dbReference>
<evidence type="ECO:0000256" key="4">
    <source>
        <dbReference type="ARBA" id="ARBA00022833"/>
    </source>
</evidence>
<reference evidence="12" key="3">
    <citation type="submission" date="2025-08" db="UniProtKB">
        <authorList>
            <consortium name="Ensembl"/>
        </authorList>
    </citation>
    <scope>IDENTIFICATION</scope>
</reference>
<reference evidence="13" key="1">
    <citation type="submission" date="2013-03" db="EMBL/GenBank/DDBJ databases">
        <authorList>
            <person name="Jeffery W."/>
            <person name="Warren W."/>
            <person name="Wilson R.K."/>
        </authorList>
    </citation>
    <scope>NUCLEOTIDE SEQUENCE</scope>
    <source>
        <strain evidence="13">female</strain>
    </source>
</reference>
<protein>
    <recommendedName>
        <fullName evidence="11">BED-type domain-containing protein</fullName>
    </recommendedName>
</protein>
<reference evidence="12" key="4">
    <citation type="submission" date="2025-09" db="UniProtKB">
        <authorList>
            <consortium name="Ensembl"/>
        </authorList>
    </citation>
    <scope>IDENTIFICATION</scope>
</reference>
<dbReference type="GeneTree" id="ENSGT00940000158431"/>
<evidence type="ECO:0000256" key="3">
    <source>
        <dbReference type="ARBA" id="ARBA00022771"/>
    </source>
</evidence>
<dbReference type="Bgee" id="ENSAMXG00000030453">
    <property type="expression patterns" value="Expressed in liver and 3 other cell types or tissues"/>
</dbReference>
<dbReference type="SUPFAM" id="SSF57667">
    <property type="entry name" value="beta-beta-alpha zinc fingers"/>
    <property type="match status" value="1"/>
</dbReference>
<evidence type="ECO:0000256" key="9">
    <source>
        <dbReference type="PROSITE-ProRule" id="PRU00027"/>
    </source>
</evidence>
<feature type="region of interest" description="Disordered" evidence="10">
    <location>
        <begin position="516"/>
        <end position="542"/>
    </location>
</feature>
<keyword evidence="5" id="KW-0805">Transcription regulation</keyword>
<reference evidence="13" key="2">
    <citation type="journal article" date="2014" name="Nat. Commun.">
        <title>The cavefish genome reveals candidate genes for eye loss.</title>
        <authorList>
            <person name="McGaugh S.E."/>
            <person name="Gross J.B."/>
            <person name="Aken B."/>
            <person name="Blin M."/>
            <person name="Borowsky R."/>
            <person name="Chalopin D."/>
            <person name="Hinaux H."/>
            <person name="Jeffery W.R."/>
            <person name="Keene A."/>
            <person name="Ma L."/>
            <person name="Minx P."/>
            <person name="Murphy D."/>
            <person name="O'Quin K.E."/>
            <person name="Retaux S."/>
            <person name="Rohner N."/>
            <person name="Searle S.M."/>
            <person name="Stahl B.A."/>
            <person name="Tabin C."/>
            <person name="Volff J.N."/>
            <person name="Yoshizawa M."/>
            <person name="Warren W.C."/>
        </authorList>
    </citation>
    <scope>NUCLEOTIDE SEQUENCE [LARGE SCALE GENOMIC DNA]</scope>
    <source>
        <strain evidence="13">female</strain>
    </source>
</reference>
<dbReference type="PANTHER" id="PTHR46481">
    <property type="entry name" value="ZINC FINGER BED DOMAIN-CONTAINING PROTEIN 4"/>
    <property type="match status" value="1"/>
</dbReference>
<dbReference type="Pfam" id="PF05699">
    <property type="entry name" value="Dimer_Tnp_hAT"/>
    <property type="match status" value="1"/>
</dbReference>
<evidence type="ECO:0000256" key="8">
    <source>
        <dbReference type="ARBA" id="ARBA00023242"/>
    </source>
</evidence>
<dbReference type="PANTHER" id="PTHR46481:SF9">
    <property type="entry name" value="ZINC FINGER BED DOMAIN-CONTAINING PROTEIN 1-LIKE"/>
    <property type="match status" value="1"/>
</dbReference>
<dbReference type="GO" id="GO:0005634">
    <property type="term" value="C:nucleus"/>
    <property type="evidence" value="ECO:0007669"/>
    <property type="project" value="UniProtKB-SubCell"/>
</dbReference>
<dbReference type="Pfam" id="PF02892">
    <property type="entry name" value="zf-BED"/>
    <property type="match status" value="1"/>
</dbReference>
<keyword evidence="8" id="KW-0539">Nucleus</keyword>